<dbReference type="InterPro" id="IPR008253">
    <property type="entry name" value="Marvel"/>
</dbReference>
<dbReference type="GO" id="GO:0032126">
    <property type="term" value="C:eisosome"/>
    <property type="evidence" value="ECO:0007669"/>
    <property type="project" value="TreeGrafter"/>
</dbReference>
<keyword evidence="8" id="KW-1185">Reference proteome</keyword>
<dbReference type="GO" id="GO:0070941">
    <property type="term" value="P:eisosome assembly"/>
    <property type="evidence" value="ECO:0007669"/>
    <property type="project" value="TreeGrafter"/>
</dbReference>
<dbReference type="OrthoDB" id="5423111at2759"/>
<dbReference type="PANTHER" id="PTHR28165">
    <property type="entry name" value="NON-CLASSICAL EXPORT PROTEIN 2-RELATED"/>
    <property type="match status" value="1"/>
</dbReference>
<keyword evidence="3 5" id="KW-1133">Transmembrane helix</keyword>
<dbReference type="Proteomes" id="UP000722485">
    <property type="component" value="Unassembled WGS sequence"/>
</dbReference>
<feature type="transmembrane region" description="Helical" evidence="5">
    <location>
        <begin position="131"/>
        <end position="153"/>
    </location>
</feature>
<dbReference type="Pfam" id="PF01284">
    <property type="entry name" value="MARVEL"/>
    <property type="match status" value="1"/>
</dbReference>
<name>A0A9P5HC66_9HYPO</name>
<dbReference type="GO" id="GO:0072659">
    <property type="term" value="P:protein localization to plasma membrane"/>
    <property type="evidence" value="ECO:0007669"/>
    <property type="project" value="TreeGrafter"/>
</dbReference>
<gene>
    <name evidence="7" type="ORF">G7Z17_g7969</name>
</gene>
<sequence length="177" mass="19180">MMIGTNMIKMILRCVALLITVLLTAMIGNVIATNIDGYGSATAAINFVMFVTVVSWITCIVGIGSFFASILSNPMIQTPLDSAAVLFTFIAAIVVSAKLRMVDCGDIVDKKMPHEWIAWGGPNDEGRCRELQASAVFSWFLLTCFSGSLFFTLKDAREHLGGSFRAASRPSMSQLNV</sequence>
<evidence type="ECO:0000259" key="6">
    <source>
        <dbReference type="Pfam" id="PF01284"/>
    </source>
</evidence>
<dbReference type="GO" id="GO:0005886">
    <property type="term" value="C:plasma membrane"/>
    <property type="evidence" value="ECO:0007669"/>
    <property type="project" value="TreeGrafter"/>
</dbReference>
<evidence type="ECO:0000256" key="3">
    <source>
        <dbReference type="ARBA" id="ARBA00022989"/>
    </source>
</evidence>
<feature type="domain" description="MARVEL" evidence="6">
    <location>
        <begin position="9"/>
        <end position="151"/>
    </location>
</feature>
<comment type="caution">
    <text evidence="7">The sequence shown here is derived from an EMBL/GenBank/DDBJ whole genome shotgun (WGS) entry which is preliminary data.</text>
</comment>
<dbReference type="AlphaFoldDB" id="A0A9P5HC66"/>
<dbReference type="EMBL" id="JAANBB010000188">
    <property type="protein sequence ID" value="KAF7547115.1"/>
    <property type="molecule type" value="Genomic_DNA"/>
</dbReference>
<evidence type="ECO:0000256" key="5">
    <source>
        <dbReference type="SAM" id="Phobius"/>
    </source>
</evidence>
<evidence type="ECO:0000313" key="8">
    <source>
        <dbReference type="Proteomes" id="UP000722485"/>
    </source>
</evidence>
<organism evidence="7 8">
    <name type="scientific">Cylindrodendrum hubeiense</name>
    <dbReference type="NCBI Taxonomy" id="595255"/>
    <lineage>
        <taxon>Eukaryota</taxon>
        <taxon>Fungi</taxon>
        <taxon>Dikarya</taxon>
        <taxon>Ascomycota</taxon>
        <taxon>Pezizomycotina</taxon>
        <taxon>Sordariomycetes</taxon>
        <taxon>Hypocreomycetidae</taxon>
        <taxon>Hypocreales</taxon>
        <taxon>Nectriaceae</taxon>
        <taxon>Cylindrodendrum</taxon>
    </lineage>
</organism>
<proteinExistence type="predicted"/>
<evidence type="ECO:0000256" key="4">
    <source>
        <dbReference type="ARBA" id="ARBA00023136"/>
    </source>
</evidence>
<dbReference type="InterPro" id="IPR052649">
    <property type="entry name" value="NCE102-like"/>
</dbReference>
<feature type="transmembrane region" description="Helical" evidence="5">
    <location>
        <begin position="83"/>
        <end position="102"/>
    </location>
</feature>
<reference evidence="7" key="1">
    <citation type="submission" date="2020-03" db="EMBL/GenBank/DDBJ databases">
        <title>Draft Genome Sequence of Cylindrodendrum hubeiense.</title>
        <authorList>
            <person name="Buettner E."/>
            <person name="Kellner H."/>
        </authorList>
    </citation>
    <scope>NUCLEOTIDE SEQUENCE</scope>
    <source>
        <strain evidence="7">IHI 201604</strain>
    </source>
</reference>
<protein>
    <recommendedName>
        <fullName evidence="6">MARVEL domain-containing protein</fullName>
    </recommendedName>
</protein>
<feature type="transmembrane region" description="Helical" evidence="5">
    <location>
        <begin position="48"/>
        <end position="71"/>
    </location>
</feature>
<keyword evidence="4 5" id="KW-0472">Membrane</keyword>
<accession>A0A9P5HC66</accession>
<dbReference type="PANTHER" id="PTHR28165:SF1">
    <property type="entry name" value="NON-CLASSICAL EXPORT PROTEIN 2-RELATED"/>
    <property type="match status" value="1"/>
</dbReference>
<evidence type="ECO:0000313" key="7">
    <source>
        <dbReference type="EMBL" id="KAF7547115.1"/>
    </source>
</evidence>
<keyword evidence="2 5" id="KW-0812">Transmembrane</keyword>
<evidence type="ECO:0000256" key="1">
    <source>
        <dbReference type="ARBA" id="ARBA00004141"/>
    </source>
</evidence>
<comment type="subcellular location">
    <subcellularLocation>
        <location evidence="1">Membrane</location>
        <topology evidence="1">Multi-pass membrane protein</topology>
    </subcellularLocation>
</comment>
<evidence type="ECO:0000256" key="2">
    <source>
        <dbReference type="ARBA" id="ARBA00022692"/>
    </source>
</evidence>